<keyword evidence="3" id="KW-1185">Reference proteome</keyword>
<dbReference type="AlphaFoldDB" id="A0A2J5HPV5"/>
<evidence type="ECO:0000313" key="3">
    <source>
        <dbReference type="Proteomes" id="UP000235023"/>
    </source>
</evidence>
<dbReference type="EMBL" id="KZ559564">
    <property type="protein sequence ID" value="PLN79196.1"/>
    <property type="molecule type" value="Genomic_DNA"/>
</dbReference>
<evidence type="ECO:0000313" key="2">
    <source>
        <dbReference type="EMBL" id="PLN79196.1"/>
    </source>
</evidence>
<gene>
    <name evidence="2" type="ORF">BDW42DRAFT_131323</name>
</gene>
<sequence>MAKSPANPDQAQPVQSQVPEKLDPPPPSASPLRSTQPDNSTTTSPGTATTATTTTTTPTTPNKPSLLRTWLNFLANLFTRSPEAAAARRQKKARRQRSKRVRARERELRTKRQGQPNFFVDPAARRPGAR</sequence>
<proteinExistence type="predicted"/>
<feature type="compositionally biased region" description="Polar residues" evidence="1">
    <location>
        <begin position="7"/>
        <end position="18"/>
    </location>
</feature>
<name>A0A2J5HPV5_9EURO</name>
<accession>A0A2J5HPV5</accession>
<feature type="compositionally biased region" description="Low complexity" evidence="1">
    <location>
        <begin position="40"/>
        <end position="60"/>
    </location>
</feature>
<evidence type="ECO:0000256" key="1">
    <source>
        <dbReference type="SAM" id="MobiDB-lite"/>
    </source>
</evidence>
<protein>
    <submittedName>
        <fullName evidence="2">Uncharacterized protein</fullName>
    </submittedName>
</protein>
<feature type="region of interest" description="Disordered" evidence="1">
    <location>
        <begin position="1"/>
        <end position="65"/>
    </location>
</feature>
<dbReference type="Proteomes" id="UP000235023">
    <property type="component" value="Unassembled WGS sequence"/>
</dbReference>
<reference evidence="3" key="1">
    <citation type="submission" date="2017-12" db="EMBL/GenBank/DDBJ databases">
        <authorList>
            <consortium name="DOE Joint Genome Institute"/>
            <person name="Mondo S.J."/>
            <person name="Kjaerbolling I."/>
            <person name="Vesth T.C."/>
            <person name="Frisvad J.C."/>
            <person name="Nybo J.L."/>
            <person name="Theobald S."/>
            <person name="Kuo A."/>
            <person name="Bowyer P."/>
            <person name="Matsuda Y."/>
            <person name="Lyhne E.K."/>
            <person name="Kogle M.E."/>
            <person name="Clum A."/>
            <person name="Lipzen A."/>
            <person name="Salamov A."/>
            <person name="Ngan C.Y."/>
            <person name="Daum C."/>
            <person name="Chiniquy J."/>
            <person name="Barry K."/>
            <person name="LaButti K."/>
            <person name="Haridas S."/>
            <person name="Simmons B.A."/>
            <person name="Magnuson J.K."/>
            <person name="Mortensen U.H."/>
            <person name="Larsen T.O."/>
            <person name="Grigoriev I.V."/>
            <person name="Baker S.E."/>
            <person name="Andersen M.R."/>
            <person name="Nordberg H.P."/>
            <person name="Cantor M.N."/>
            <person name="Hua S.X."/>
        </authorList>
    </citation>
    <scope>NUCLEOTIDE SEQUENCE [LARGE SCALE GENOMIC DNA]</scope>
    <source>
        <strain evidence="3">IBT 19404</strain>
    </source>
</reference>
<organism evidence="2 3">
    <name type="scientific">Aspergillus taichungensis</name>
    <dbReference type="NCBI Taxonomy" id="482145"/>
    <lineage>
        <taxon>Eukaryota</taxon>
        <taxon>Fungi</taxon>
        <taxon>Dikarya</taxon>
        <taxon>Ascomycota</taxon>
        <taxon>Pezizomycotina</taxon>
        <taxon>Eurotiomycetes</taxon>
        <taxon>Eurotiomycetidae</taxon>
        <taxon>Eurotiales</taxon>
        <taxon>Aspergillaceae</taxon>
        <taxon>Aspergillus</taxon>
        <taxon>Aspergillus subgen. Circumdati</taxon>
    </lineage>
</organism>
<feature type="region of interest" description="Disordered" evidence="1">
    <location>
        <begin position="81"/>
        <end position="130"/>
    </location>
</feature>
<feature type="compositionally biased region" description="Basic residues" evidence="1">
    <location>
        <begin position="88"/>
        <end position="103"/>
    </location>
</feature>